<accession>A0AA92EH97</accession>
<feature type="compositionally biased region" description="Low complexity" evidence="1">
    <location>
        <begin position="13"/>
        <end position="30"/>
    </location>
</feature>
<feature type="compositionally biased region" description="Basic residues" evidence="1">
    <location>
        <begin position="64"/>
        <end position="85"/>
    </location>
</feature>
<feature type="region of interest" description="Disordered" evidence="1">
    <location>
        <begin position="1"/>
        <end position="94"/>
    </location>
</feature>
<geneLocation type="plasmid" evidence="3">
    <name>puw386</name>
</geneLocation>
<name>A0AA92EH97_RALSL</name>
<keyword evidence="2" id="KW-0614">Plasmid</keyword>
<proteinExistence type="predicted"/>
<evidence type="ECO:0000313" key="2">
    <source>
        <dbReference type="EMBL" id="QCX50965.1"/>
    </source>
</evidence>
<feature type="compositionally biased region" description="Polar residues" evidence="1">
    <location>
        <begin position="1"/>
        <end position="11"/>
    </location>
</feature>
<dbReference type="EMBL" id="CP039340">
    <property type="protein sequence ID" value="QCX50965.1"/>
    <property type="molecule type" value="Genomic_DNA"/>
</dbReference>
<dbReference type="AlphaFoldDB" id="A0AA92EH97"/>
<evidence type="ECO:0000313" key="3">
    <source>
        <dbReference type="Proteomes" id="UP000310553"/>
    </source>
</evidence>
<protein>
    <submittedName>
        <fullName evidence="2">Type III secretion protein HrpV</fullName>
    </submittedName>
</protein>
<sequence>MTRITGPSSAIYTLPDPATTPAQPAAATPNTHRKRPRQLHEREIEHEHEHEQEHEVQYQEQLTGRRKQLAKLAKRIRRPGSKRRGSAGSADEAIVETSSDFEDLLMIMEEHARLSKPLLVGPSKQGNPHDGQQGRRGNNPQSDLAGRHAMLRRYLLEAEAEEAAKAAKAAEAGEKEKAASAQASSASGKGAGSAAPALSAQRKELAAQLTGTAEIPTYKMLLAELCALLYAVRAGNTMPLRLALNLSRAFIKASPLAGAPETLLSVKKDLVASVPPAEHKARSEREEAFHLLLPLMLLSASLPRTSQMKSEGYARSGALARRWDAEVWSHQAGMAVRPINVSA</sequence>
<reference evidence="2 3" key="1">
    <citation type="submission" date="2019-04" db="EMBL/GenBank/DDBJ databases">
        <title>Complete Genome of UW386 and Higher Quality Genome of UW700.</title>
        <authorList>
            <person name="Jacobs J."/>
            <person name="Perez A."/>
            <person name="Steidl O."/>
            <person name="Allen C."/>
        </authorList>
    </citation>
    <scope>NUCLEOTIDE SEQUENCE [LARGE SCALE GENOMIC DNA]</scope>
    <source>
        <strain evidence="2 3">UW386</strain>
        <plasmid evidence="3">puw386</plasmid>
    </source>
</reference>
<gene>
    <name evidence="2" type="ORF">E7Z57_17690</name>
</gene>
<organism evidence="2 3">
    <name type="scientific">Ralstonia solanacearum</name>
    <name type="common">Pseudomonas solanacearum</name>
    <dbReference type="NCBI Taxonomy" id="305"/>
    <lineage>
        <taxon>Bacteria</taxon>
        <taxon>Pseudomonadati</taxon>
        <taxon>Pseudomonadota</taxon>
        <taxon>Betaproteobacteria</taxon>
        <taxon>Burkholderiales</taxon>
        <taxon>Burkholderiaceae</taxon>
        <taxon>Ralstonia</taxon>
        <taxon>Ralstonia solanacearum species complex</taxon>
    </lineage>
</organism>
<feature type="compositionally biased region" description="Basic and acidic residues" evidence="1">
    <location>
        <begin position="38"/>
        <end position="57"/>
    </location>
</feature>
<dbReference type="Proteomes" id="UP000310553">
    <property type="component" value="Plasmid pUW386"/>
</dbReference>
<evidence type="ECO:0000256" key="1">
    <source>
        <dbReference type="SAM" id="MobiDB-lite"/>
    </source>
</evidence>
<feature type="region of interest" description="Disordered" evidence="1">
    <location>
        <begin position="118"/>
        <end position="144"/>
    </location>
</feature>